<accession>A0A2R8FBE4</accession>
<keyword evidence="1" id="KW-0812">Transmembrane</keyword>
<name>A0A2R8FBE4_9CHLA</name>
<proteinExistence type="predicted"/>
<dbReference type="KEGG" id="csee:C10C_0398"/>
<organism evidence="2 3">
    <name type="scientific">Chlamydia serpentis</name>
    <dbReference type="NCBI Taxonomy" id="1967782"/>
    <lineage>
        <taxon>Bacteria</taxon>
        <taxon>Pseudomonadati</taxon>
        <taxon>Chlamydiota</taxon>
        <taxon>Chlamydiia</taxon>
        <taxon>Chlamydiales</taxon>
        <taxon>Chlamydiaceae</taxon>
        <taxon>Chlamydia/Chlamydophila group</taxon>
        <taxon>Chlamydia</taxon>
    </lineage>
</organism>
<dbReference type="Proteomes" id="UP000244926">
    <property type="component" value="Chromosome I"/>
</dbReference>
<protein>
    <submittedName>
        <fullName evidence="2">Uncharacterized protein</fullName>
    </submittedName>
</protein>
<dbReference type="AlphaFoldDB" id="A0A2R8FBE4"/>
<dbReference type="RefSeq" id="WP_108896527.1">
    <property type="nucleotide sequence ID" value="NZ_LT993738.1"/>
</dbReference>
<sequence>MAAVGSTPMPSLEGEFQPFILDPRLKRLTVAIMVLSIIVIGLVACGLFLANSTFVQMAIWITTTCITLAILLCACFRYKILRSMKPLDN</sequence>
<keyword evidence="3" id="KW-1185">Reference proteome</keyword>
<reference evidence="3" key="1">
    <citation type="submission" date="2017-11" db="EMBL/GenBank/DDBJ databases">
        <authorList>
            <person name="Seth-Smith MB H."/>
        </authorList>
    </citation>
    <scope>NUCLEOTIDE SEQUENCE [LARGE SCALE GENOMIC DNA]</scope>
</reference>
<keyword evidence="1" id="KW-1133">Transmembrane helix</keyword>
<evidence type="ECO:0000313" key="3">
    <source>
        <dbReference type="Proteomes" id="UP000244926"/>
    </source>
</evidence>
<keyword evidence="1" id="KW-0472">Membrane</keyword>
<evidence type="ECO:0000256" key="1">
    <source>
        <dbReference type="SAM" id="Phobius"/>
    </source>
</evidence>
<dbReference type="EMBL" id="LT993738">
    <property type="protein sequence ID" value="SPN73567.1"/>
    <property type="molecule type" value="Genomic_DNA"/>
</dbReference>
<feature type="transmembrane region" description="Helical" evidence="1">
    <location>
        <begin position="28"/>
        <end position="51"/>
    </location>
</feature>
<evidence type="ECO:0000313" key="2">
    <source>
        <dbReference type="EMBL" id="SPN73567.1"/>
    </source>
</evidence>
<feature type="transmembrane region" description="Helical" evidence="1">
    <location>
        <begin position="57"/>
        <end position="76"/>
    </location>
</feature>
<gene>
    <name evidence="2" type="ORF">C10C_0398</name>
</gene>